<accession>A0ABX8MG02</accession>
<name>A0ABX8MG02_9PSED</name>
<proteinExistence type="predicted"/>
<sequence length="130" mass="14991">MKSRSLAFYRLLHEIEYEIGSECYNGNIQNFGPGGTWEGEGRDFRYPIRFTNSDGVREKYRGELPYTKSTSGEMANCILGEERFNSAHYAFGANELYILRGIKHALEKLETRFGIDFEELLEREKSSGVE</sequence>
<organism evidence="1 2">
    <name type="scientific">Pseudomonas muyukensis</name>
    <dbReference type="NCBI Taxonomy" id="2842357"/>
    <lineage>
        <taxon>Bacteria</taxon>
        <taxon>Pseudomonadati</taxon>
        <taxon>Pseudomonadota</taxon>
        <taxon>Gammaproteobacteria</taxon>
        <taxon>Pseudomonadales</taxon>
        <taxon>Pseudomonadaceae</taxon>
        <taxon>Pseudomonas</taxon>
    </lineage>
</organism>
<evidence type="ECO:0000313" key="2">
    <source>
        <dbReference type="Proteomes" id="UP001047646"/>
    </source>
</evidence>
<dbReference type="EMBL" id="CP077073">
    <property type="protein sequence ID" value="QXH36556.1"/>
    <property type="molecule type" value="Genomic_DNA"/>
</dbReference>
<keyword evidence="2" id="KW-1185">Reference proteome</keyword>
<protein>
    <submittedName>
        <fullName evidence="1">Uncharacterized protein</fullName>
    </submittedName>
</protein>
<dbReference type="Proteomes" id="UP001047646">
    <property type="component" value="Chromosome"/>
</dbReference>
<gene>
    <name evidence="1" type="ORF">KSS95_06965</name>
</gene>
<dbReference type="RefSeq" id="WP_217852775.1">
    <property type="nucleotide sequence ID" value="NZ_CP077073.1"/>
</dbReference>
<evidence type="ECO:0000313" key="1">
    <source>
        <dbReference type="EMBL" id="QXH36556.1"/>
    </source>
</evidence>
<reference evidence="1" key="1">
    <citation type="journal article" date="2021" name="Microorganisms">
        <title>The Ever-Expanding Pseudomonas Genus: Description of 43 New Species and Partition of the Pseudomonas putida Group.</title>
        <authorList>
            <person name="Girard L."/>
            <person name="Lood C."/>
            <person name="Hofte M."/>
            <person name="Vandamme P."/>
            <person name="Rokni-Zadeh H."/>
            <person name="van Noort V."/>
            <person name="Lavigne R."/>
            <person name="De Mot R."/>
        </authorList>
    </citation>
    <scope>NUCLEOTIDE SEQUENCE</scope>
    <source>
        <strain evidence="1">COW39</strain>
    </source>
</reference>